<evidence type="ECO:0000256" key="15">
    <source>
        <dbReference type="ARBA" id="ARBA00039056"/>
    </source>
</evidence>
<comment type="catalytic activity">
    <reaction evidence="16">
        <text>leukotriene C4 = leukotriene A4 + glutathione</text>
        <dbReference type="Rhea" id="RHEA:17617"/>
        <dbReference type="ChEBI" id="CHEBI:57463"/>
        <dbReference type="ChEBI" id="CHEBI:57925"/>
        <dbReference type="ChEBI" id="CHEBI:57973"/>
        <dbReference type="EC" id="4.4.1.20"/>
    </reaction>
    <physiologicalReaction direction="right-to-left" evidence="16">
        <dbReference type="Rhea" id="RHEA:17619"/>
    </physiologicalReaction>
</comment>
<evidence type="ECO:0000256" key="22">
    <source>
        <dbReference type="SAM" id="Phobius"/>
    </source>
</evidence>
<evidence type="ECO:0000256" key="12">
    <source>
        <dbReference type="ARBA" id="ARBA00023288"/>
    </source>
</evidence>
<keyword evidence="6" id="KW-0560">Oxidoreductase</keyword>
<feature type="compositionally biased region" description="Polar residues" evidence="21">
    <location>
        <begin position="473"/>
        <end position="488"/>
    </location>
</feature>
<evidence type="ECO:0000256" key="13">
    <source>
        <dbReference type="ARBA" id="ARBA00037884"/>
    </source>
</evidence>
<name>A0A9J6AFD0_SOLCO</name>
<protein>
    <recommendedName>
        <fullName evidence="18">Glutathione S-transferase 3, mitochondrial</fullName>
        <ecNumber evidence="15">4.4.1.20</ecNumber>
    </recommendedName>
    <alternativeName>
        <fullName evidence="19">Glutathione peroxidase MGST3</fullName>
    </alternativeName>
    <alternativeName>
        <fullName evidence="20">LTC4 synthase MGST3</fullName>
    </alternativeName>
</protein>
<dbReference type="InterPro" id="IPR040412">
    <property type="entry name" value="At1g65710-like"/>
</dbReference>
<feature type="compositionally biased region" description="Polar residues" evidence="21">
    <location>
        <begin position="254"/>
        <end position="273"/>
    </location>
</feature>
<dbReference type="Gene3D" id="1.20.120.550">
    <property type="entry name" value="Membrane associated eicosanoid/glutathione metabolism-like domain"/>
    <property type="match status" value="1"/>
</dbReference>
<evidence type="ECO:0000256" key="4">
    <source>
        <dbReference type="ARBA" id="ARBA00022787"/>
    </source>
</evidence>
<dbReference type="GO" id="GO:0016740">
    <property type="term" value="F:transferase activity"/>
    <property type="evidence" value="ECO:0007669"/>
    <property type="project" value="UniProtKB-KW"/>
</dbReference>
<evidence type="ECO:0000256" key="14">
    <source>
        <dbReference type="ARBA" id="ARBA00037916"/>
    </source>
</evidence>
<evidence type="ECO:0000256" key="21">
    <source>
        <dbReference type="SAM" id="MobiDB-lite"/>
    </source>
</evidence>
<evidence type="ECO:0000256" key="16">
    <source>
        <dbReference type="ARBA" id="ARBA00049298"/>
    </source>
</evidence>
<comment type="subcellular location">
    <subcellularLocation>
        <location evidence="1">Mitochondrion outer membrane</location>
        <topology evidence="1">Multi-pass membrane protein</topology>
    </subcellularLocation>
</comment>
<dbReference type="GO" id="GO:0006629">
    <property type="term" value="P:lipid metabolic process"/>
    <property type="evidence" value="ECO:0007669"/>
    <property type="project" value="UniProtKB-KW"/>
</dbReference>
<evidence type="ECO:0000313" key="24">
    <source>
        <dbReference type="Proteomes" id="UP000824120"/>
    </source>
</evidence>
<keyword evidence="3 22" id="KW-0812">Transmembrane</keyword>
<evidence type="ECO:0000256" key="9">
    <source>
        <dbReference type="ARBA" id="ARBA00023136"/>
    </source>
</evidence>
<dbReference type="EC" id="4.4.1.20" evidence="15"/>
<dbReference type="FunFam" id="1.20.120.550:FF:000004">
    <property type="entry name" value="Microsomal glutathione S-transferase 3"/>
    <property type="match status" value="1"/>
</dbReference>
<comment type="pathway">
    <text evidence="14">Lipid metabolism; arachidonate metabolism.</text>
</comment>
<evidence type="ECO:0000256" key="10">
    <source>
        <dbReference type="ARBA" id="ARBA00023139"/>
    </source>
</evidence>
<comment type="caution">
    <text evidence="23">The sequence shown here is derived from an EMBL/GenBank/DDBJ whole genome shotgun (WGS) entry which is preliminary data.</text>
</comment>
<dbReference type="PANTHER" id="PTHR34367:SF9">
    <property type="entry name" value="OO_BA0013J05-OO_BA0033A15.14 PROTEIN"/>
    <property type="match status" value="1"/>
</dbReference>
<dbReference type="Proteomes" id="UP000824120">
    <property type="component" value="Chromosome 2"/>
</dbReference>
<keyword evidence="10" id="KW-0564">Palmitate</keyword>
<feature type="compositionally biased region" description="Low complexity" evidence="21">
    <location>
        <begin position="447"/>
        <end position="460"/>
    </location>
</feature>
<sequence>MAGVEFLPKEYGYVILALAAYCFLNFWMSFQVGKARKQYKVSYPTMYATEAENKNAKSFNCVQRGHQNSLEMMPMFFMLMIVGGIRHPLICASLGAVYIVSRYFYFTGYSTGDPQNRLTLGKYNFLAIMGLLICAISCGSTSTSTVSNTNHEIVKNSTQVENKKEVEGESVKKEIFVIKHRKSHEVDRKTEEVKGMVKKGIEVVETVKNGISNSNGGLGLGKENGIVVSAPVRTSSCTKEEVDAILIQCGRLSRSSSTGKTGVLGSSGSTDTPQRSRKYSGSKRSFDFENDNGNEGMQENVVDCEDDGVVGNGVRRHRQRQRQPRTPNSLSQGRRRTPSRERDLAQQQQRSGSSRERGSSGGGGRRVSRSPGRRSDSPITTTTNGGNVASANANGNNGGRPGKMVSVPATVSSMVMDKSIDAGGTDNISAAAVKRIQVKRNAGGDGPRTAASPRARSPARVNAKVLNERDNNAHSTQNQQQPMSLSRSNSRKHEQSPYRRNPLSEIDTNVVLEQMPAPGLKVHSQKLNAETVSNGKVKEQQQHNVAMNVIVSGSESHKPQRSRSLRLSRDLDINPEALSNPPQSYTALLLEDIQNFHQKTNTTTPAFSLPPCVTKACSIVDAVADLNSTTSSNLSSAFSDDRRRNPTSDQFSQNDNASFDPLGRRS</sequence>
<keyword evidence="8" id="KW-0496">Mitochondrion</keyword>
<dbReference type="InterPro" id="IPR001129">
    <property type="entry name" value="Membr-assoc_MAPEG"/>
</dbReference>
<accession>A0A9J6AFD0</accession>
<evidence type="ECO:0000256" key="8">
    <source>
        <dbReference type="ARBA" id="ARBA00023128"/>
    </source>
</evidence>
<evidence type="ECO:0000256" key="2">
    <source>
        <dbReference type="ARBA" id="ARBA00022679"/>
    </source>
</evidence>
<keyword evidence="4" id="KW-1000">Mitochondrion outer membrane</keyword>
<keyword evidence="24" id="KW-1185">Reference proteome</keyword>
<gene>
    <name evidence="23" type="ORF">H5410_008198</name>
</gene>
<feature type="transmembrane region" description="Helical" evidence="22">
    <location>
        <begin position="12"/>
        <end position="30"/>
    </location>
</feature>
<feature type="compositionally biased region" description="Low complexity" evidence="21">
    <location>
        <begin position="380"/>
        <end position="395"/>
    </location>
</feature>
<evidence type="ECO:0000256" key="17">
    <source>
        <dbReference type="ARBA" id="ARBA00051411"/>
    </source>
</evidence>
<keyword evidence="7" id="KW-0443">Lipid metabolism</keyword>
<evidence type="ECO:0000256" key="7">
    <source>
        <dbReference type="ARBA" id="ARBA00023098"/>
    </source>
</evidence>
<dbReference type="GO" id="GO:0004464">
    <property type="term" value="F:leukotriene-C4 synthase activity"/>
    <property type="evidence" value="ECO:0007669"/>
    <property type="project" value="UniProtKB-EC"/>
</dbReference>
<dbReference type="OrthoDB" id="410651at2759"/>
<feature type="compositionally biased region" description="Basic residues" evidence="21">
    <location>
        <begin position="314"/>
        <end position="323"/>
    </location>
</feature>
<evidence type="ECO:0000256" key="1">
    <source>
        <dbReference type="ARBA" id="ARBA00004374"/>
    </source>
</evidence>
<comment type="catalytic activity">
    <reaction evidence="17">
        <text>15-deoxy-Delta(12,14)-prostaglandin J2 + glutathione = 15-deoxy-Delta(12,14)-prostaglandin J2-S-(R)-glutathione</text>
        <dbReference type="Rhea" id="RHEA:75963"/>
        <dbReference type="ChEBI" id="CHEBI:57925"/>
        <dbReference type="ChEBI" id="CHEBI:85236"/>
        <dbReference type="ChEBI" id="CHEBI:194498"/>
    </reaction>
    <physiologicalReaction direction="left-to-right" evidence="17">
        <dbReference type="Rhea" id="RHEA:75964"/>
    </physiologicalReaction>
</comment>
<feature type="region of interest" description="Disordered" evidence="21">
    <location>
        <begin position="254"/>
        <end position="406"/>
    </location>
</feature>
<proteinExistence type="predicted"/>
<dbReference type="AlphaFoldDB" id="A0A9J6AFD0"/>
<keyword evidence="5 22" id="KW-1133">Transmembrane helix</keyword>
<feature type="region of interest" description="Disordered" evidence="21">
    <location>
        <begin position="439"/>
        <end position="506"/>
    </location>
</feature>
<feature type="compositionally biased region" description="Polar residues" evidence="21">
    <location>
        <begin position="647"/>
        <end position="657"/>
    </location>
</feature>
<keyword evidence="12" id="KW-0449">Lipoprotein</keyword>
<feature type="transmembrane region" description="Helical" evidence="22">
    <location>
        <begin position="76"/>
        <end position="100"/>
    </location>
</feature>
<dbReference type="GO" id="GO:0016491">
    <property type="term" value="F:oxidoreductase activity"/>
    <property type="evidence" value="ECO:0007669"/>
    <property type="project" value="UniProtKB-KW"/>
</dbReference>
<dbReference type="EMBL" id="JACXVP010000002">
    <property type="protein sequence ID" value="KAG5622980.1"/>
    <property type="molecule type" value="Genomic_DNA"/>
</dbReference>
<evidence type="ECO:0000256" key="3">
    <source>
        <dbReference type="ARBA" id="ARBA00022692"/>
    </source>
</evidence>
<evidence type="ECO:0000256" key="18">
    <source>
        <dbReference type="ARBA" id="ARBA00069748"/>
    </source>
</evidence>
<dbReference type="PANTHER" id="PTHR34367">
    <property type="entry name" value="OS02G0734667 PROTEIN"/>
    <property type="match status" value="1"/>
</dbReference>
<organism evidence="23 24">
    <name type="scientific">Solanum commersonii</name>
    <name type="common">Commerson's wild potato</name>
    <name type="synonym">Commerson's nightshade</name>
    <dbReference type="NCBI Taxonomy" id="4109"/>
    <lineage>
        <taxon>Eukaryota</taxon>
        <taxon>Viridiplantae</taxon>
        <taxon>Streptophyta</taxon>
        <taxon>Embryophyta</taxon>
        <taxon>Tracheophyta</taxon>
        <taxon>Spermatophyta</taxon>
        <taxon>Magnoliopsida</taxon>
        <taxon>eudicotyledons</taxon>
        <taxon>Gunneridae</taxon>
        <taxon>Pentapetalae</taxon>
        <taxon>asterids</taxon>
        <taxon>lamiids</taxon>
        <taxon>Solanales</taxon>
        <taxon>Solanaceae</taxon>
        <taxon>Solanoideae</taxon>
        <taxon>Solaneae</taxon>
        <taxon>Solanum</taxon>
    </lineage>
</organism>
<evidence type="ECO:0000313" key="23">
    <source>
        <dbReference type="EMBL" id="KAG5622980.1"/>
    </source>
</evidence>
<evidence type="ECO:0000256" key="19">
    <source>
        <dbReference type="ARBA" id="ARBA00075145"/>
    </source>
</evidence>
<keyword evidence="11" id="KW-0456">Lyase</keyword>
<dbReference type="GO" id="GO:0005741">
    <property type="term" value="C:mitochondrial outer membrane"/>
    <property type="evidence" value="ECO:0007669"/>
    <property type="project" value="UniProtKB-SubCell"/>
</dbReference>
<evidence type="ECO:0000256" key="5">
    <source>
        <dbReference type="ARBA" id="ARBA00022989"/>
    </source>
</evidence>
<evidence type="ECO:0000256" key="20">
    <source>
        <dbReference type="ARBA" id="ARBA00076908"/>
    </source>
</evidence>
<feature type="region of interest" description="Disordered" evidence="21">
    <location>
        <begin position="630"/>
        <end position="666"/>
    </location>
</feature>
<dbReference type="SUPFAM" id="SSF161084">
    <property type="entry name" value="MAPEG domain-like"/>
    <property type="match status" value="1"/>
</dbReference>
<keyword evidence="2" id="KW-0808">Transferase</keyword>
<reference evidence="23 24" key="1">
    <citation type="submission" date="2020-09" db="EMBL/GenBank/DDBJ databases">
        <title>De no assembly of potato wild relative species, Solanum commersonii.</title>
        <authorList>
            <person name="Cho K."/>
        </authorList>
    </citation>
    <scope>NUCLEOTIDE SEQUENCE [LARGE SCALE GENOMIC DNA]</scope>
    <source>
        <strain evidence="23">LZ3.2</strain>
        <tissue evidence="23">Leaf</tissue>
    </source>
</reference>
<evidence type="ECO:0000256" key="6">
    <source>
        <dbReference type="ARBA" id="ARBA00023002"/>
    </source>
</evidence>
<keyword evidence="9 22" id="KW-0472">Membrane</keyword>
<evidence type="ECO:0000256" key="11">
    <source>
        <dbReference type="ARBA" id="ARBA00023239"/>
    </source>
</evidence>
<dbReference type="InterPro" id="IPR023352">
    <property type="entry name" value="MAPEG-like_dom_sf"/>
</dbReference>
<comment type="pathway">
    <text evidence="13">Lipid metabolism; leukotriene C4 biosynthesis.</text>
</comment>
<dbReference type="Pfam" id="PF01124">
    <property type="entry name" value="MAPEG"/>
    <property type="match status" value="1"/>
</dbReference>